<evidence type="ECO:0000313" key="11">
    <source>
        <dbReference type="Proteomes" id="UP000266389"/>
    </source>
</evidence>
<evidence type="ECO:0000256" key="5">
    <source>
        <dbReference type="ARBA" id="ARBA00022884"/>
    </source>
</evidence>
<dbReference type="InterPro" id="IPR007696">
    <property type="entry name" value="DNA_mismatch_repair_MutS_core"/>
</dbReference>
<dbReference type="InterPro" id="IPR027417">
    <property type="entry name" value="P-loop_NTPase"/>
</dbReference>
<sequence>MTLSEKLEFDKILRYTEKLCLSEMGRARLNQAGPILSLTALSLELRKVAELKRLIESGEELPIPSLPDTRELYKKLAIEENFLQPKELLQVAASLRTAAQLKKFIFNRRETYPNLNLLTENLWMEKSLQYEINRVVDEFGEVRSSASDALAFIRSSLEQKRMTLRRKMESLMRRYAEAGMLMEESITIRNGRMVLGFRVEHKYQVPGFIHDFSQSGQTVFIEPSETLMLSNEIRDLEIQELREIERILREVAKSLRQHLEHLLNNQEILCEFDALYAKARFAIETRSVMPELSEQKSLRLVEAYHPWLLLTHKKLGKPTVPLSLELGDEHRALVITGPNAGGKSVALKTIGLLSYMLQFGFLVPCSETSRFTLFDNIFVEIGDEQSIENDLSTFSSHLQNLKNILDNATSESLVLIDEICSGTDPEEGAAIATAILESLITRRALTVVTTHQGMLKAYAHRREGAINGSMQFDASELRPTYQFQMGLPGSSFALEMARRMGFAPHILENAQRFMGENKHVLEDLIAKLSFELQAVRSQKAELEREQAELKRLTESYQQKLRALEQEKKELRRQSLQDAKRLLAQANQVIEKVIKDIKQSQADSETVKQARKELEKARKELAAEEASLNASQSSETLPDATLRIGDKVKLLDTQSVGEILEIDGEDAVVSFGSFRMKTQLRNLQKISKKEAREAERKEQKASAATTSAIKEVPTRLDLRGLMGDEAILRVEKFIDESISHGLHKVDLIHGKGTGALRKRIAEYLKSDKRIKSFRLGNWDEGGTGVTVVEI</sequence>
<evidence type="ECO:0000256" key="3">
    <source>
        <dbReference type="ARBA" id="ARBA00022801"/>
    </source>
</evidence>
<dbReference type="AlphaFoldDB" id="A0A395LXS0"/>
<evidence type="ECO:0000256" key="4">
    <source>
        <dbReference type="ARBA" id="ARBA00022840"/>
    </source>
</evidence>
<keyword evidence="2 7" id="KW-0547">Nucleotide-binding</keyword>
<keyword evidence="3 7" id="KW-0378">Hydrolase</keyword>
<evidence type="ECO:0000256" key="1">
    <source>
        <dbReference type="ARBA" id="ARBA00022730"/>
    </source>
</evidence>
<reference evidence="10 11" key="1">
    <citation type="journal article" date="2011" name="ISME J.">
        <title>Community ecology of hot spring cyanobacterial mats: predominant populations and their functional potential.</title>
        <authorList>
            <person name="Klatt C.G."/>
            <person name="Wood J.M."/>
            <person name="Rusch D.B."/>
            <person name="Bateson M.M."/>
            <person name="Hamamura N."/>
            <person name="Heidelberg J.F."/>
            <person name="Grossman A.R."/>
            <person name="Bhaya D."/>
            <person name="Cohan F.M."/>
            <person name="Kuhl M."/>
            <person name="Bryant D.A."/>
            <person name="Ward D.M."/>
        </authorList>
    </citation>
    <scope>NUCLEOTIDE SEQUENCE [LARGE SCALE GENOMIC DNA]</scope>
    <source>
        <strain evidence="10">OS</strain>
    </source>
</reference>
<evidence type="ECO:0000256" key="2">
    <source>
        <dbReference type="ARBA" id="ARBA00022741"/>
    </source>
</evidence>
<dbReference type="InterPro" id="IPR000432">
    <property type="entry name" value="DNA_mismatch_repair_MutS_C"/>
</dbReference>
<dbReference type="FunFam" id="3.40.50.300:FF:000830">
    <property type="entry name" value="Endonuclease MutS2"/>
    <property type="match status" value="1"/>
</dbReference>
<dbReference type="InterPro" id="IPR045076">
    <property type="entry name" value="MutS"/>
</dbReference>
<keyword evidence="4 7" id="KW-0067">ATP-binding</keyword>
<dbReference type="PROSITE" id="PS00486">
    <property type="entry name" value="DNA_MISMATCH_REPAIR_2"/>
    <property type="match status" value="1"/>
</dbReference>
<proteinExistence type="inferred from homology"/>
<keyword evidence="7" id="KW-0540">Nuclease</keyword>
<dbReference type="GO" id="GO:0072344">
    <property type="term" value="P:rescue of stalled ribosome"/>
    <property type="evidence" value="ECO:0007669"/>
    <property type="project" value="UniProtKB-UniRule"/>
</dbReference>
<comment type="function">
    <text evidence="7">Acts as a ribosome collision sensor, splitting the ribosome into its 2 subunits. Detects stalled/collided 70S ribosomes which it binds and splits by an ATP-hydrolysis driven conformational change. Acts upstream of the ribosome quality control system (RQC), a ribosome-associated complex that mediates the extraction of incompletely synthesized nascent chains from stalled ribosomes and their subsequent degradation. Probably generates substrates for RQC.</text>
</comment>
<dbReference type="NCBIfam" id="TIGR01069">
    <property type="entry name" value="mutS2"/>
    <property type="match status" value="1"/>
</dbReference>
<dbReference type="EC" id="3.6.4.-" evidence="7"/>
<comment type="similarity">
    <text evidence="7">Belongs to the DNA mismatch repair MutS family. MutS2 subfamily.</text>
</comment>
<dbReference type="SUPFAM" id="SSF48334">
    <property type="entry name" value="DNA repair protein MutS, domain III"/>
    <property type="match status" value="1"/>
</dbReference>
<dbReference type="InterPro" id="IPR036187">
    <property type="entry name" value="DNA_mismatch_repair_MutS_sf"/>
</dbReference>
<dbReference type="PANTHER" id="PTHR48466">
    <property type="entry name" value="OS10G0509000 PROTEIN-RELATED"/>
    <property type="match status" value="1"/>
</dbReference>
<keyword evidence="5 7" id="KW-0694">RNA-binding</keyword>
<organism evidence="10 11">
    <name type="scientific">Candidatus Thermochlorobacter aerophilus</name>
    <dbReference type="NCBI Taxonomy" id="1868324"/>
    <lineage>
        <taxon>Bacteria</taxon>
        <taxon>Pseudomonadati</taxon>
        <taxon>Chlorobiota</taxon>
        <taxon>Chlorobiia</taxon>
        <taxon>Chlorobiales</taxon>
        <taxon>Candidatus Thermochlorobacteriaceae</taxon>
        <taxon>Candidatus Thermochlorobacter</taxon>
    </lineage>
</organism>
<evidence type="ECO:0000256" key="8">
    <source>
        <dbReference type="SAM" id="Coils"/>
    </source>
</evidence>
<name>A0A395LXS0_9BACT</name>
<dbReference type="EMBL" id="PHFL01000072">
    <property type="protein sequence ID" value="RFM22898.1"/>
    <property type="molecule type" value="Genomic_DNA"/>
</dbReference>
<protein>
    <recommendedName>
        <fullName evidence="7">Endonuclease MutS2</fullName>
        <ecNumber evidence="7">3.1.-.-</ecNumber>
    </recommendedName>
    <alternativeName>
        <fullName evidence="7">Ribosome-associated protein quality control-upstream factor</fullName>
        <shortName evidence="7">RQC-upstream factor</shortName>
        <shortName evidence="7">RqcU</shortName>
        <ecNumber evidence="7">3.6.4.-</ecNumber>
    </alternativeName>
</protein>
<dbReference type="InterPro" id="IPR036063">
    <property type="entry name" value="Smr_dom_sf"/>
</dbReference>
<feature type="coiled-coil region" evidence="8">
    <location>
        <begin position="525"/>
        <end position="633"/>
    </location>
</feature>
<dbReference type="PANTHER" id="PTHR48466:SF2">
    <property type="entry name" value="OS10G0509000 PROTEIN"/>
    <property type="match status" value="1"/>
</dbReference>
<dbReference type="SUPFAM" id="SSF52540">
    <property type="entry name" value="P-loop containing nucleoside triphosphate hydrolases"/>
    <property type="match status" value="1"/>
</dbReference>
<dbReference type="Pfam" id="PF00488">
    <property type="entry name" value="MutS_V"/>
    <property type="match status" value="1"/>
</dbReference>
<dbReference type="Proteomes" id="UP000266389">
    <property type="component" value="Unassembled WGS sequence"/>
</dbReference>
<keyword evidence="8" id="KW-0175">Coiled coil</keyword>
<dbReference type="Pfam" id="PF01713">
    <property type="entry name" value="Smr"/>
    <property type="match status" value="1"/>
</dbReference>
<dbReference type="PIRSF" id="PIRSF005814">
    <property type="entry name" value="MutS_YshD"/>
    <property type="match status" value="1"/>
</dbReference>
<comment type="caution">
    <text evidence="10">The sequence shown here is derived from an EMBL/GenBank/DDBJ whole genome shotgun (WGS) entry which is preliminary data.</text>
</comment>
<dbReference type="GO" id="GO:0045910">
    <property type="term" value="P:negative regulation of DNA recombination"/>
    <property type="evidence" value="ECO:0007669"/>
    <property type="project" value="InterPro"/>
</dbReference>
<evidence type="ECO:0000313" key="10">
    <source>
        <dbReference type="EMBL" id="RFM22898.1"/>
    </source>
</evidence>
<dbReference type="InterPro" id="IPR002625">
    <property type="entry name" value="Smr_dom"/>
</dbReference>
<comment type="function">
    <text evidence="7">Endonuclease that is involved in the suppression of homologous recombination and thus may have a key role in the control of bacterial genetic diversity.</text>
</comment>
<evidence type="ECO:0000256" key="7">
    <source>
        <dbReference type="HAMAP-Rule" id="MF_00092"/>
    </source>
</evidence>
<keyword evidence="7 10" id="KW-0255">Endonuclease</keyword>
<keyword evidence="6 7" id="KW-0238">DNA-binding</keyword>
<evidence type="ECO:0000256" key="6">
    <source>
        <dbReference type="ARBA" id="ARBA00023125"/>
    </source>
</evidence>
<dbReference type="GO" id="GO:0004519">
    <property type="term" value="F:endonuclease activity"/>
    <property type="evidence" value="ECO:0007669"/>
    <property type="project" value="UniProtKB-UniRule"/>
</dbReference>
<dbReference type="SMART" id="SM00533">
    <property type="entry name" value="MUTSd"/>
    <property type="match status" value="1"/>
</dbReference>
<dbReference type="HAMAP" id="MF_00092">
    <property type="entry name" value="MutS2"/>
    <property type="match status" value="1"/>
</dbReference>
<feature type="binding site" evidence="7">
    <location>
        <begin position="337"/>
        <end position="344"/>
    </location>
    <ligand>
        <name>ATP</name>
        <dbReference type="ChEBI" id="CHEBI:30616"/>
    </ligand>
</feature>
<dbReference type="SMART" id="SM00534">
    <property type="entry name" value="MUTSac"/>
    <property type="match status" value="1"/>
</dbReference>
<dbReference type="SUPFAM" id="SSF160443">
    <property type="entry name" value="SMR domain-like"/>
    <property type="match status" value="1"/>
</dbReference>
<dbReference type="Gene3D" id="3.40.50.300">
    <property type="entry name" value="P-loop containing nucleotide triphosphate hydrolases"/>
    <property type="match status" value="1"/>
</dbReference>
<dbReference type="GO" id="GO:0016887">
    <property type="term" value="F:ATP hydrolysis activity"/>
    <property type="evidence" value="ECO:0007669"/>
    <property type="project" value="InterPro"/>
</dbReference>
<dbReference type="PROSITE" id="PS50828">
    <property type="entry name" value="SMR"/>
    <property type="match status" value="1"/>
</dbReference>
<dbReference type="GO" id="GO:0043023">
    <property type="term" value="F:ribosomal large subunit binding"/>
    <property type="evidence" value="ECO:0007669"/>
    <property type="project" value="UniProtKB-UniRule"/>
</dbReference>
<dbReference type="Pfam" id="PF20297">
    <property type="entry name" value="MSSS"/>
    <property type="match status" value="1"/>
</dbReference>
<dbReference type="GO" id="GO:0019843">
    <property type="term" value="F:rRNA binding"/>
    <property type="evidence" value="ECO:0007669"/>
    <property type="project" value="UniProtKB-UniRule"/>
</dbReference>
<dbReference type="GO" id="GO:0006298">
    <property type="term" value="P:mismatch repair"/>
    <property type="evidence" value="ECO:0007669"/>
    <property type="project" value="InterPro"/>
</dbReference>
<feature type="domain" description="Smr" evidence="9">
    <location>
        <begin position="715"/>
        <end position="789"/>
    </location>
</feature>
<dbReference type="EC" id="3.1.-.-" evidence="7"/>
<evidence type="ECO:0000259" key="9">
    <source>
        <dbReference type="PROSITE" id="PS50828"/>
    </source>
</evidence>
<dbReference type="GO" id="GO:0005524">
    <property type="term" value="F:ATP binding"/>
    <property type="evidence" value="ECO:0007669"/>
    <property type="project" value="UniProtKB-UniRule"/>
</dbReference>
<gene>
    <name evidence="7" type="primary">mutS2</name>
    <name evidence="7" type="synonym">rqcU</name>
    <name evidence="10" type="ORF">D0433_13860</name>
</gene>
<dbReference type="GO" id="GO:0030983">
    <property type="term" value="F:mismatched DNA binding"/>
    <property type="evidence" value="ECO:0007669"/>
    <property type="project" value="InterPro"/>
</dbReference>
<comment type="subunit">
    <text evidence="7">Homodimer. Binds to stalled ribosomes, contacting rRNA.</text>
</comment>
<keyword evidence="1 7" id="KW-0699">rRNA-binding</keyword>
<dbReference type="InterPro" id="IPR005747">
    <property type="entry name" value="MutS2"/>
</dbReference>
<dbReference type="SMART" id="SM00463">
    <property type="entry name" value="SMR"/>
    <property type="match status" value="1"/>
</dbReference>
<dbReference type="Gene3D" id="3.30.1370.110">
    <property type="match status" value="1"/>
</dbReference>
<dbReference type="InterPro" id="IPR046893">
    <property type="entry name" value="MSSS"/>
</dbReference>
<accession>A0A395LXS0</accession>
<dbReference type="GO" id="GO:0140664">
    <property type="term" value="F:ATP-dependent DNA damage sensor activity"/>
    <property type="evidence" value="ECO:0007669"/>
    <property type="project" value="InterPro"/>
</dbReference>